<protein>
    <submittedName>
        <fullName evidence="2">Uncharacterized protein</fullName>
    </submittedName>
</protein>
<feature type="compositionally biased region" description="Basic and acidic residues" evidence="1">
    <location>
        <begin position="62"/>
        <end position="77"/>
    </location>
</feature>
<accession>A0AAD9QFH1</accession>
<evidence type="ECO:0000313" key="2">
    <source>
        <dbReference type="EMBL" id="KAK2560317.1"/>
    </source>
</evidence>
<organism evidence="2 3">
    <name type="scientific">Acropora cervicornis</name>
    <name type="common">Staghorn coral</name>
    <dbReference type="NCBI Taxonomy" id="6130"/>
    <lineage>
        <taxon>Eukaryota</taxon>
        <taxon>Metazoa</taxon>
        <taxon>Cnidaria</taxon>
        <taxon>Anthozoa</taxon>
        <taxon>Hexacorallia</taxon>
        <taxon>Scleractinia</taxon>
        <taxon>Astrocoeniina</taxon>
        <taxon>Acroporidae</taxon>
        <taxon>Acropora</taxon>
    </lineage>
</organism>
<reference evidence="2" key="2">
    <citation type="journal article" date="2023" name="Science">
        <title>Genomic signatures of disease resistance in endangered staghorn corals.</title>
        <authorList>
            <person name="Vollmer S.V."/>
            <person name="Selwyn J.D."/>
            <person name="Despard B.A."/>
            <person name="Roesel C.L."/>
        </authorList>
    </citation>
    <scope>NUCLEOTIDE SEQUENCE</scope>
    <source>
        <strain evidence="2">K2</strain>
    </source>
</reference>
<keyword evidence="3" id="KW-1185">Reference proteome</keyword>
<reference evidence="2" key="1">
    <citation type="journal article" date="2023" name="G3 (Bethesda)">
        <title>Whole genome assembly and annotation of the endangered Caribbean coral Acropora cervicornis.</title>
        <authorList>
            <person name="Selwyn J.D."/>
            <person name="Vollmer S.V."/>
        </authorList>
    </citation>
    <scope>NUCLEOTIDE SEQUENCE</scope>
    <source>
        <strain evidence="2">K2</strain>
    </source>
</reference>
<sequence length="88" mass="10097">MVIAFVSRRKVSRFTVLILWTLIHKLVFRNKRHVNHSSVSVTRFIRRFPSTSSATPNNQSRISEDAKDPAPKVDIPKTLKPSDQLRGN</sequence>
<dbReference type="Proteomes" id="UP001249851">
    <property type="component" value="Unassembled WGS sequence"/>
</dbReference>
<evidence type="ECO:0000256" key="1">
    <source>
        <dbReference type="SAM" id="MobiDB-lite"/>
    </source>
</evidence>
<feature type="region of interest" description="Disordered" evidence="1">
    <location>
        <begin position="50"/>
        <end position="88"/>
    </location>
</feature>
<comment type="caution">
    <text evidence="2">The sequence shown here is derived from an EMBL/GenBank/DDBJ whole genome shotgun (WGS) entry which is preliminary data.</text>
</comment>
<dbReference type="EMBL" id="JARQWQ010000037">
    <property type="protein sequence ID" value="KAK2560317.1"/>
    <property type="molecule type" value="Genomic_DNA"/>
</dbReference>
<feature type="compositionally biased region" description="Polar residues" evidence="1">
    <location>
        <begin position="50"/>
        <end position="61"/>
    </location>
</feature>
<dbReference type="AlphaFoldDB" id="A0AAD9QFH1"/>
<name>A0AAD9QFH1_ACRCE</name>
<evidence type="ECO:0000313" key="3">
    <source>
        <dbReference type="Proteomes" id="UP001249851"/>
    </source>
</evidence>
<gene>
    <name evidence="2" type="ORF">P5673_017317</name>
</gene>
<proteinExistence type="predicted"/>